<dbReference type="RefSeq" id="WP_227390576.1">
    <property type="nucleotide sequence ID" value="NZ_JBHSCJ010000002.1"/>
</dbReference>
<keyword evidence="2" id="KW-1185">Reference proteome</keyword>
<proteinExistence type="predicted"/>
<evidence type="ECO:0000313" key="1">
    <source>
        <dbReference type="EMBL" id="MCB8889910.1"/>
    </source>
</evidence>
<reference evidence="1 2" key="1">
    <citation type="journal article" date="2021" name="Sci. Rep.">
        <title>Genome analysis of a halophilic bacterium Halomonas malpeensis YU-PRIM-29(T) reveals its exopolysaccharide and pigment producing capabilities.</title>
        <authorList>
            <person name="Athmika"/>
            <person name="Ghate S.D."/>
            <person name="Arun A.B."/>
            <person name="Rao S.S."/>
            <person name="Kumar S.T.A."/>
            <person name="Kandiyil M.K."/>
            <person name="Saptami K."/>
            <person name="Rekha P.D."/>
        </authorList>
    </citation>
    <scope>NUCLEOTIDE SEQUENCE [LARGE SCALE GENOMIC DNA]</scope>
    <source>
        <strain evidence="2">prim 29</strain>
    </source>
</reference>
<sequence length="113" mass="12595">MGTDENILKHQLDHGIFDNAQFHGTEGIARKAIDEGISTLSPRQRSVLDPYLSNHCSGVTDPGGHHNGCSKGLKGEELLEAYLRSEDSEFLLCESCESDKGYHAHQWDRISRE</sequence>
<dbReference type="Proteomes" id="UP001319882">
    <property type="component" value="Unassembled WGS sequence"/>
</dbReference>
<comment type="caution">
    <text evidence="1">The sequence shown here is derived from an EMBL/GenBank/DDBJ whole genome shotgun (WGS) entry which is preliminary data.</text>
</comment>
<name>A0ABS8DVN6_9GAMM</name>
<gene>
    <name evidence="1" type="ORF">GEV37_12385</name>
</gene>
<evidence type="ECO:0000313" key="2">
    <source>
        <dbReference type="Proteomes" id="UP001319882"/>
    </source>
</evidence>
<dbReference type="EMBL" id="WHVL01000005">
    <property type="protein sequence ID" value="MCB8889910.1"/>
    <property type="molecule type" value="Genomic_DNA"/>
</dbReference>
<organism evidence="1 2">
    <name type="scientific">Vreelandella malpeensis</name>
    <dbReference type="NCBI Taxonomy" id="1172368"/>
    <lineage>
        <taxon>Bacteria</taxon>
        <taxon>Pseudomonadati</taxon>
        <taxon>Pseudomonadota</taxon>
        <taxon>Gammaproteobacteria</taxon>
        <taxon>Oceanospirillales</taxon>
        <taxon>Halomonadaceae</taxon>
        <taxon>Vreelandella</taxon>
    </lineage>
</organism>
<accession>A0ABS8DVN6</accession>
<protein>
    <submittedName>
        <fullName evidence="1">Uncharacterized protein</fullName>
    </submittedName>
</protein>